<dbReference type="PANTHER" id="PTHR34236">
    <property type="entry name" value="DIMETHYL SULFOXIDE REDUCTASE TRANSCRIPTIONAL ACTIVATOR"/>
    <property type="match status" value="1"/>
</dbReference>
<dbReference type="Pfam" id="PF04967">
    <property type="entry name" value="HTH_10"/>
    <property type="match status" value="1"/>
</dbReference>
<evidence type="ECO:0000313" key="4">
    <source>
        <dbReference type="EMBL" id="ELY92113.1"/>
    </source>
</evidence>
<keyword evidence="2" id="KW-0804">Transcription</keyword>
<evidence type="ECO:0000256" key="1">
    <source>
        <dbReference type="ARBA" id="ARBA00023015"/>
    </source>
</evidence>
<sequence>MFEVLATVFDRHLSIPMPRAKLTVHLPEPLWIYEVSTAYPDTTFRVTSVLPGSDVAIGIIELTAPNPVPILAAIDDRSDIRDLELLWKHDETALLQVETANAALLVPMQQAGVPMETPFTVDDGVVTWELTTSADRLSTLGDTFDEHGIEYHIESVHAVDARREETPVTDRQLEVFLTALDAGYYDVPREATLTDVASTLGVTKSTCSDVLHRAESTIAHWFADEHVTTTDPADSGLQHVG</sequence>
<evidence type="ECO:0000313" key="5">
    <source>
        <dbReference type="Proteomes" id="UP000011511"/>
    </source>
</evidence>
<accession>M0A442</accession>
<evidence type="ECO:0000259" key="3">
    <source>
        <dbReference type="Pfam" id="PF04967"/>
    </source>
</evidence>
<dbReference type="AlphaFoldDB" id="M0A442"/>
<name>M0A442_NATA2</name>
<dbReference type="InterPro" id="IPR007050">
    <property type="entry name" value="HTH_bacterioopsin"/>
</dbReference>
<organism evidence="4 5">
    <name type="scientific">Natrinema altunense (strain JCM 12890 / CGMCC 1.3731 / AJ2)</name>
    <dbReference type="NCBI Taxonomy" id="1227494"/>
    <lineage>
        <taxon>Archaea</taxon>
        <taxon>Methanobacteriati</taxon>
        <taxon>Methanobacteriota</taxon>
        <taxon>Stenosarchaea group</taxon>
        <taxon>Halobacteria</taxon>
        <taxon>Halobacteriales</taxon>
        <taxon>Natrialbaceae</taxon>
        <taxon>Natrinema</taxon>
    </lineage>
</organism>
<evidence type="ECO:0000256" key="2">
    <source>
        <dbReference type="ARBA" id="ARBA00023163"/>
    </source>
</evidence>
<gene>
    <name evidence="4" type="ORF">C485_00030</name>
</gene>
<keyword evidence="5" id="KW-1185">Reference proteome</keyword>
<comment type="caution">
    <text evidence="4">The sequence shown here is derived from an EMBL/GenBank/DDBJ whole genome shotgun (WGS) entry which is preliminary data.</text>
</comment>
<protein>
    <submittedName>
        <fullName evidence="4">Bacterio-opsin activator HTH domain-containing protein</fullName>
    </submittedName>
</protein>
<dbReference type="EMBL" id="AOIK01000001">
    <property type="protein sequence ID" value="ELY92113.1"/>
    <property type="molecule type" value="Genomic_DNA"/>
</dbReference>
<dbReference type="PATRIC" id="fig|1227494.3.peg.6"/>
<dbReference type="RefSeq" id="WP_007107416.1">
    <property type="nucleotide sequence ID" value="NZ_AOIK01000001.1"/>
</dbReference>
<dbReference type="Proteomes" id="UP000011511">
    <property type="component" value="Unassembled WGS sequence"/>
</dbReference>
<keyword evidence="1" id="KW-0805">Transcription regulation</keyword>
<proteinExistence type="predicted"/>
<feature type="domain" description="HTH bat-type" evidence="3">
    <location>
        <begin position="169"/>
        <end position="219"/>
    </location>
</feature>
<reference evidence="4 5" key="1">
    <citation type="journal article" date="2014" name="PLoS Genet.">
        <title>Phylogenetically driven sequencing of extremely halophilic archaea reveals strategies for static and dynamic osmo-response.</title>
        <authorList>
            <person name="Becker E.A."/>
            <person name="Seitzer P.M."/>
            <person name="Tritt A."/>
            <person name="Larsen D."/>
            <person name="Krusor M."/>
            <person name="Yao A.I."/>
            <person name="Wu D."/>
            <person name="Madern D."/>
            <person name="Eisen J.A."/>
            <person name="Darling A.E."/>
            <person name="Facciotti M.T."/>
        </authorList>
    </citation>
    <scope>NUCLEOTIDE SEQUENCE [LARGE SCALE GENOMIC DNA]</scope>
    <source>
        <strain evidence="4 5">JCM 12890</strain>
    </source>
</reference>
<dbReference type="eggNOG" id="arCOG02274">
    <property type="taxonomic scope" value="Archaea"/>
</dbReference>
<dbReference type="PANTHER" id="PTHR34236:SF1">
    <property type="entry name" value="DIMETHYL SULFOXIDE REDUCTASE TRANSCRIPTIONAL ACTIVATOR"/>
    <property type="match status" value="1"/>
</dbReference>